<keyword evidence="2" id="KW-1185">Reference proteome</keyword>
<name>A0A016S471_9BILA</name>
<evidence type="ECO:0000313" key="1">
    <source>
        <dbReference type="EMBL" id="EYB85122.1"/>
    </source>
</evidence>
<dbReference type="EMBL" id="JARK01001640">
    <property type="protein sequence ID" value="EYB85122.1"/>
    <property type="molecule type" value="Genomic_DNA"/>
</dbReference>
<evidence type="ECO:0000313" key="2">
    <source>
        <dbReference type="Proteomes" id="UP000024635"/>
    </source>
</evidence>
<gene>
    <name evidence="1" type="primary">Acey_s0304.g1927</name>
    <name evidence="1" type="ORF">Y032_0304g1927</name>
</gene>
<sequence length="66" mass="7560">MQSVMSCFQKETTKFRNTVNEMLGRGKTAKGLQLWVCYYLSSKLLAQSDHANPRRPTPAIKTKQKL</sequence>
<proteinExistence type="predicted"/>
<reference evidence="2" key="1">
    <citation type="journal article" date="2015" name="Nat. Genet.">
        <title>The genome and transcriptome of the zoonotic hookworm Ancylostoma ceylanicum identify infection-specific gene families.</title>
        <authorList>
            <person name="Schwarz E.M."/>
            <person name="Hu Y."/>
            <person name="Antoshechkin I."/>
            <person name="Miller M.M."/>
            <person name="Sternberg P.W."/>
            <person name="Aroian R.V."/>
        </authorList>
    </citation>
    <scope>NUCLEOTIDE SEQUENCE</scope>
    <source>
        <strain evidence="2">HY135</strain>
    </source>
</reference>
<organism evidence="1 2">
    <name type="scientific">Ancylostoma ceylanicum</name>
    <dbReference type="NCBI Taxonomy" id="53326"/>
    <lineage>
        <taxon>Eukaryota</taxon>
        <taxon>Metazoa</taxon>
        <taxon>Ecdysozoa</taxon>
        <taxon>Nematoda</taxon>
        <taxon>Chromadorea</taxon>
        <taxon>Rhabditida</taxon>
        <taxon>Rhabditina</taxon>
        <taxon>Rhabditomorpha</taxon>
        <taxon>Strongyloidea</taxon>
        <taxon>Ancylostomatidae</taxon>
        <taxon>Ancylostomatinae</taxon>
        <taxon>Ancylostoma</taxon>
    </lineage>
</organism>
<comment type="caution">
    <text evidence="1">The sequence shown here is derived from an EMBL/GenBank/DDBJ whole genome shotgun (WGS) entry which is preliminary data.</text>
</comment>
<dbReference type="AlphaFoldDB" id="A0A016S471"/>
<protein>
    <submittedName>
        <fullName evidence="1">Uncharacterized protein</fullName>
    </submittedName>
</protein>
<accession>A0A016S471</accession>
<dbReference type="Proteomes" id="UP000024635">
    <property type="component" value="Unassembled WGS sequence"/>
</dbReference>